<dbReference type="EMBL" id="MEHK01000002">
    <property type="protein sequence ID" value="OEJ22306.1"/>
    <property type="molecule type" value="Genomic_DNA"/>
</dbReference>
<keyword evidence="3" id="KW-1185">Reference proteome</keyword>
<gene>
    <name evidence="2" type="ORF">BGK67_32590</name>
</gene>
<dbReference type="Proteomes" id="UP000095705">
    <property type="component" value="Unassembled WGS sequence"/>
</dbReference>
<accession>A0A1E5NZX9</accession>
<organism evidence="2 3">
    <name type="scientific">Streptomyces subrutilus</name>
    <dbReference type="NCBI Taxonomy" id="36818"/>
    <lineage>
        <taxon>Bacteria</taxon>
        <taxon>Bacillati</taxon>
        <taxon>Actinomycetota</taxon>
        <taxon>Actinomycetes</taxon>
        <taxon>Kitasatosporales</taxon>
        <taxon>Streptomycetaceae</taxon>
        <taxon>Streptomyces</taxon>
    </lineage>
</organism>
<evidence type="ECO:0000256" key="1">
    <source>
        <dbReference type="SAM" id="MobiDB-lite"/>
    </source>
</evidence>
<evidence type="ECO:0000313" key="3">
    <source>
        <dbReference type="Proteomes" id="UP000095705"/>
    </source>
</evidence>
<comment type="caution">
    <text evidence="2">The sequence shown here is derived from an EMBL/GenBank/DDBJ whole genome shotgun (WGS) entry which is preliminary data.</text>
</comment>
<dbReference type="AlphaFoldDB" id="A0A1E5NZX9"/>
<evidence type="ECO:0000313" key="2">
    <source>
        <dbReference type="EMBL" id="OEJ22306.1"/>
    </source>
</evidence>
<reference evidence="2 3" key="1">
    <citation type="submission" date="2016-08" db="EMBL/GenBank/DDBJ databases">
        <title>The complete genome of Streptomyces subrutilus 10-1-1.</title>
        <authorList>
            <person name="Chen X."/>
        </authorList>
    </citation>
    <scope>NUCLEOTIDE SEQUENCE [LARGE SCALE GENOMIC DNA]</scope>
    <source>
        <strain evidence="2 3">10-1-1</strain>
    </source>
</reference>
<proteinExistence type="predicted"/>
<sequence>MHGVVCDTSLNEVSKFSFTWDCCGWRLVGMATDWIGDGACKEGSRHTALHIGPEMNFPRSVRPTAGLRTRISVRLMIPVCPLAPRWPMTSARVRSRMPGAMVQPRLPAGTTPRRSPG</sequence>
<protein>
    <submittedName>
        <fullName evidence="2">Uncharacterized protein</fullName>
    </submittedName>
</protein>
<name>A0A1E5NZX9_9ACTN</name>
<feature type="region of interest" description="Disordered" evidence="1">
    <location>
        <begin position="94"/>
        <end position="117"/>
    </location>
</feature>